<dbReference type="PROSITE" id="PS50931">
    <property type="entry name" value="HTH_LYSR"/>
    <property type="match status" value="1"/>
</dbReference>
<dbReference type="InterPro" id="IPR005119">
    <property type="entry name" value="LysR_subst-bd"/>
</dbReference>
<accession>A0A7G7XIM8</accession>
<dbReference type="GO" id="GO:0043565">
    <property type="term" value="F:sequence-specific DNA binding"/>
    <property type="evidence" value="ECO:0007669"/>
    <property type="project" value="TreeGrafter"/>
</dbReference>
<dbReference type="GO" id="GO:0009891">
    <property type="term" value="P:positive regulation of biosynthetic process"/>
    <property type="evidence" value="ECO:0007669"/>
    <property type="project" value="UniProtKB-ARBA"/>
</dbReference>
<evidence type="ECO:0000256" key="1">
    <source>
        <dbReference type="ARBA" id="ARBA00009437"/>
    </source>
</evidence>
<dbReference type="SUPFAM" id="SSF46785">
    <property type="entry name" value="Winged helix' DNA-binding domain"/>
    <property type="match status" value="1"/>
</dbReference>
<dbReference type="Gene3D" id="3.40.190.10">
    <property type="entry name" value="Periplasmic binding protein-like II"/>
    <property type="match status" value="2"/>
</dbReference>
<evidence type="ECO:0000313" key="8">
    <source>
        <dbReference type="Proteomes" id="UP000515277"/>
    </source>
</evidence>
<dbReference type="FunFam" id="1.10.10.10:FF:000038">
    <property type="entry name" value="Glycine cleavage system transcriptional activator"/>
    <property type="match status" value="1"/>
</dbReference>
<dbReference type="EMBL" id="CP060201">
    <property type="protein sequence ID" value="QNH79823.1"/>
    <property type="molecule type" value="Genomic_DNA"/>
</dbReference>
<protein>
    <submittedName>
        <fullName evidence="7">LysR family transcriptional regulator</fullName>
    </submittedName>
</protein>
<dbReference type="Gene3D" id="1.10.10.10">
    <property type="entry name" value="Winged helix-like DNA-binding domain superfamily/Winged helix DNA-binding domain"/>
    <property type="match status" value="1"/>
</dbReference>
<dbReference type="RefSeq" id="WP_177435159.1">
    <property type="nucleotide sequence ID" value="NZ_CP060201.1"/>
</dbReference>
<dbReference type="Pfam" id="PF00126">
    <property type="entry name" value="HTH_1"/>
    <property type="match status" value="1"/>
</dbReference>
<sequence length="317" mass="35095">MEPNMFAHLPLTALRTFESAARLLSFKAAAEDLSVTPTAVSHQIRSLEHWLGVPLFQRLPRQVRLTESGERLFHSLHGALLDVTQSVDSLRPSPSAAQLTVSTTAAFAALWLVPRLGRFYTRHPRISLRLDTRCEVVDLQQDASIDVAIRYSQDDYPDLHGLCLFDERFAVYGAPQQVALAHQQRPPLISVHWRNSRLYADGWQAWCTLAGEPWLDDPALIRSYDEEQYALQAAIAGQGLVLASNILVSQSVASGLLQPYRPQVQVDGAGYSALCVPGRERHPPVKAFLQWLQEESLLDGHPPLARGGAPGRSNSAD</sequence>
<proteinExistence type="inferred from homology"/>
<dbReference type="PANTHER" id="PTHR30537">
    <property type="entry name" value="HTH-TYPE TRANSCRIPTIONAL REGULATOR"/>
    <property type="match status" value="1"/>
</dbReference>
<feature type="domain" description="HTH lysR-type" evidence="6">
    <location>
        <begin position="9"/>
        <end position="66"/>
    </location>
</feature>
<keyword evidence="2" id="KW-0805">Transcription regulation</keyword>
<dbReference type="InterPro" id="IPR000847">
    <property type="entry name" value="LysR_HTH_N"/>
</dbReference>
<dbReference type="AlphaFoldDB" id="A0A7G7XIM8"/>
<evidence type="ECO:0000259" key="6">
    <source>
        <dbReference type="PROSITE" id="PS50931"/>
    </source>
</evidence>
<comment type="similarity">
    <text evidence="1">Belongs to the LysR transcriptional regulatory family.</text>
</comment>
<reference evidence="8" key="1">
    <citation type="journal article" date="2020" name="Microbiol. Resour. Announc.">
        <title>Complete genome sequences of four natural Pseudomonas isolates that catabolize a wide range of aromatic compounds relevant to lignin valorization.</title>
        <authorList>
            <person name="Hatmaker E.A."/>
            <person name="Presley G."/>
            <person name="Cannon O."/>
            <person name="Guss A.M."/>
            <person name="Elkins J.G."/>
        </authorList>
    </citation>
    <scope>NUCLEOTIDE SEQUENCE [LARGE SCALE GENOMIC DNA]</scope>
    <source>
        <strain evidence="8">H1F5C</strain>
    </source>
</reference>
<organism evidence="7 8">
    <name type="scientific">Pseudomonas protegens</name>
    <dbReference type="NCBI Taxonomy" id="380021"/>
    <lineage>
        <taxon>Bacteria</taxon>
        <taxon>Pseudomonadati</taxon>
        <taxon>Pseudomonadota</taxon>
        <taxon>Gammaproteobacteria</taxon>
        <taxon>Pseudomonadales</taxon>
        <taxon>Pseudomonadaceae</taxon>
        <taxon>Pseudomonas</taxon>
    </lineage>
</organism>
<keyword evidence="5" id="KW-0804">Transcription</keyword>
<gene>
    <name evidence="7" type="ORF">GGI48_11905</name>
</gene>
<evidence type="ECO:0000313" key="7">
    <source>
        <dbReference type="EMBL" id="QNH79823.1"/>
    </source>
</evidence>
<dbReference type="GO" id="GO:0006351">
    <property type="term" value="P:DNA-templated transcription"/>
    <property type="evidence" value="ECO:0007669"/>
    <property type="project" value="TreeGrafter"/>
</dbReference>
<dbReference type="Pfam" id="PF03466">
    <property type="entry name" value="LysR_substrate"/>
    <property type="match status" value="1"/>
</dbReference>
<dbReference type="InterPro" id="IPR036388">
    <property type="entry name" value="WH-like_DNA-bd_sf"/>
</dbReference>
<dbReference type="InterPro" id="IPR036390">
    <property type="entry name" value="WH_DNA-bd_sf"/>
</dbReference>
<evidence type="ECO:0000256" key="5">
    <source>
        <dbReference type="ARBA" id="ARBA00023163"/>
    </source>
</evidence>
<dbReference type="SUPFAM" id="SSF53850">
    <property type="entry name" value="Periplasmic binding protein-like II"/>
    <property type="match status" value="1"/>
</dbReference>
<evidence type="ECO:0000256" key="3">
    <source>
        <dbReference type="ARBA" id="ARBA00023125"/>
    </source>
</evidence>
<keyword evidence="3" id="KW-0238">DNA-binding</keyword>
<name>A0A7G7XIM8_9PSED</name>
<dbReference type="GO" id="GO:0003700">
    <property type="term" value="F:DNA-binding transcription factor activity"/>
    <property type="evidence" value="ECO:0007669"/>
    <property type="project" value="InterPro"/>
</dbReference>
<dbReference type="PRINTS" id="PR00039">
    <property type="entry name" value="HTHLYSR"/>
</dbReference>
<evidence type="ECO:0000256" key="4">
    <source>
        <dbReference type="ARBA" id="ARBA00023159"/>
    </source>
</evidence>
<dbReference type="Proteomes" id="UP000515277">
    <property type="component" value="Chromosome"/>
</dbReference>
<keyword evidence="4" id="KW-0010">Activator</keyword>
<evidence type="ECO:0000256" key="2">
    <source>
        <dbReference type="ARBA" id="ARBA00023015"/>
    </source>
</evidence>
<dbReference type="InterPro" id="IPR058163">
    <property type="entry name" value="LysR-type_TF_proteobact-type"/>
</dbReference>
<dbReference type="PANTHER" id="PTHR30537:SF26">
    <property type="entry name" value="GLYCINE CLEAVAGE SYSTEM TRANSCRIPTIONAL ACTIVATOR"/>
    <property type="match status" value="1"/>
</dbReference>